<feature type="binding site" evidence="11">
    <location>
        <begin position="77"/>
        <end position="78"/>
    </location>
    <ligand>
        <name>pyridoxal 5'-phosphate</name>
        <dbReference type="ChEBI" id="CHEBI:597326"/>
    </ligand>
</feature>
<evidence type="ECO:0000256" key="12">
    <source>
        <dbReference type="RuleBase" id="RU004505"/>
    </source>
</evidence>
<evidence type="ECO:0000256" key="1">
    <source>
        <dbReference type="ARBA" id="ARBA00003483"/>
    </source>
</evidence>
<evidence type="ECO:0000256" key="9">
    <source>
        <dbReference type="ARBA" id="ARBA00047630"/>
    </source>
</evidence>
<dbReference type="GO" id="GO:0004648">
    <property type="term" value="F:O-phospho-L-serine:2-oxoglutarate aminotransferase activity"/>
    <property type="evidence" value="ECO:0007669"/>
    <property type="project" value="UniProtKB-UniRule"/>
</dbReference>
<feature type="binding site" evidence="11">
    <location>
        <position position="103"/>
    </location>
    <ligand>
        <name>pyridoxal 5'-phosphate</name>
        <dbReference type="ChEBI" id="CHEBI:597326"/>
    </ligand>
</feature>
<dbReference type="InterPro" id="IPR022278">
    <property type="entry name" value="Pser_aminoTfrase"/>
</dbReference>
<evidence type="ECO:0000256" key="2">
    <source>
        <dbReference type="ARBA" id="ARBA00005099"/>
    </source>
</evidence>
<evidence type="ECO:0000256" key="4">
    <source>
        <dbReference type="ARBA" id="ARBA00022576"/>
    </source>
</evidence>
<feature type="binding site" evidence="11">
    <location>
        <position position="198"/>
    </location>
    <ligand>
        <name>pyridoxal 5'-phosphate</name>
        <dbReference type="ChEBI" id="CHEBI:597326"/>
    </ligand>
</feature>
<dbReference type="PANTHER" id="PTHR43247:SF1">
    <property type="entry name" value="PHOSPHOSERINE AMINOTRANSFERASE"/>
    <property type="match status" value="1"/>
</dbReference>
<comment type="subunit">
    <text evidence="11">Homodimer.</text>
</comment>
<dbReference type="PROSITE" id="PS00595">
    <property type="entry name" value="AA_TRANSFER_CLASS_5"/>
    <property type="match status" value="1"/>
</dbReference>
<comment type="catalytic activity">
    <reaction evidence="9 11">
        <text>4-(phosphooxy)-L-threonine + 2-oxoglutarate = (R)-3-hydroxy-2-oxo-4-phosphooxybutanoate + L-glutamate</text>
        <dbReference type="Rhea" id="RHEA:16573"/>
        <dbReference type="ChEBI" id="CHEBI:16810"/>
        <dbReference type="ChEBI" id="CHEBI:29985"/>
        <dbReference type="ChEBI" id="CHEBI:58452"/>
        <dbReference type="ChEBI" id="CHEBI:58538"/>
        <dbReference type="EC" id="2.6.1.52"/>
    </reaction>
</comment>
<dbReference type="GO" id="GO:0030170">
    <property type="term" value="F:pyridoxal phosphate binding"/>
    <property type="evidence" value="ECO:0007669"/>
    <property type="project" value="UniProtKB-UniRule"/>
</dbReference>
<dbReference type="Gene3D" id="3.40.640.10">
    <property type="entry name" value="Type I PLP-dependent aspartate aminotransferase-like (Major domain)"/>
    <property type="match status" value="1"/>
</dbReference>
<comment type="cofactor">
    <cofactor evidence="11">
        <name>pyridoxal 5'-phosphate</name>
        <dbReference type="ChEBI" id="CHEBI:597326"/>
    </cofactor>
    <text evidence="11">Binds 1 pyridoxal phosphate per subunit.</text>
</comment>
<dbReference type="NCBIfam" id="NF003764">
    <property type="entry name" value="PRK05355.1"/>
    <property type="match status" value="1"/>
</dbReference>
<dbReference type="EMBL" id="CP071444">
    <property type="protein sequence ID" value="QSX08181.1"/>
    <property type="molecule type" value="Genomic_DNA"/>
</dbReference>
<feature type="binding site" evidence="11">
    <location>
        <position position="175"/>
    </location>
    <ligand>
        <name>pyridoxal 5'-phosphate</name>
        <dbReference type="ChEBI" id="CHEBI:597326"/>
    </ligand>
</feature>
<keyword evidence="15" id="KW-1185">Reference proteome</keyword>
<dbReference type="KEGG" id="alka:J0B03_10315"/>
<keyword evidence="11" id="KW-0963">Cytoplasm</keyword>
<feature type="binding site" evidence="11">
    <location>
        <begin position="240"/>
        <end position="241"/>
    </location>
    <ligand>
        <name>pyridoxal 5'-phosphate</name>
        <dbReference type="ChEBI" id="CHEBI:597326"/>
    </ligand>
</feature>
<evidence type="ECO:0000313" key="15">
    <source>
        <dbReference type="Proteomes" id="UP000663499"/>
    </source>
</evidence>
<dbReference type="HAMAP" id="MF_00160">
    <property type="entry name" value="SerC_aminotrans_5"/>
    <property type="match status" value="1"/>
</dbReference>
<feature type="domain" description="Aminotransferase class V" evidence="13">
    <location>
        <begin position="5"/>
        <end position="351"/>
    </location>
</feature>
<dbReference type="NCBIfam" id="TIGR01364">
    <property type="entry name" value="serC_1"/>
    <property type="match status" value="1"/>
</dbReference>
<dbReference type="Pfam" id="PF00266">
    <property type="entry name" value="Aminotran_5"/>
    <property type="match status" value="1"/>
</dbReference>
<reference evidence="14" key="1">
    <citation type="submission" date="2021-03" db="EMBL/GenBank/DDBJ databases">
        <title>Alkalibacter marinus sp. nov., isolated from tidal flat sediment.</title>
        <authorList>
            <person name="Namirimu T."/>
            <person name="Yang J.-A."/>
            <person name="Yang S.-H."/>
            <person name="Kim Y.-J."/>
            <person name="Kwon K.K."/>
        </authorList>
    </citation>
    <scope>NUCLEOTIDE SEQUENCE</scope>
    <source>
        <strain evidence="14">ES005</strain>
    </source>
</reference>
<dbReference type="GO" id="GO:0005737">
    <property type="term" value="C:cytoplasm"/>
    <property type="evidence" value="ECO:0007669"/>
    <property type="project" value="UniProtKB-SubCell"/>
</dbReference>
<keyword evidence="8 11" id="KW-0718">Serine biosynthesis</keyword>
<evidence type="ECO:0000259" key="13">
    <source>
        <dbReference type="Pfam" id="PF00266"/>
    </source>
</evidence>
<dbReference type="FunFam" id="3.90.1150.10:FF:000006">
    <property type="entry name" value="Phosphoserine aminotransferase"/>
    <property type="match status" value="1"/>
</dbReference>
<keyword evidence="6 11" id="KW-0808">Transferase</keyword>
<feature type="binding site" evidence="11">
    <location>
        <position position="43"/>
    </location>
    <ligand>
        <name>L-glutamate</name>
        <dbReference type="ChEBI" id="CHEBI:29985"/>
    </ligand>
</feature>
<dbReference type="PANTHER" id="PTHR43247">
    <property type="entry name" value="PHOSPHOSERINE AMINOTRANSFERASE"/>
    <property type="match status" value="1"/>
</dbReference>
<dbReference type="PIRSF" id="PIRSF000525">
    <property type="entry name" value="SerC"/>
    <property type="match status" value="1"/>
</dbReference>
<feature type="binding site" evidence="11">
    <location>
        <position position="153"/>
    </location>
    <ligand>
        <name>pyridoxal 5'-phosphate</name>
        <dbReference type="ChEBI" id="CHEBI:597326"/>
    </ligand>
</feature>
<name>A0A974XEF6_9FIRM</name>
<dbReference type="InterPro" id="IPR015421">
    <property type="entry name" value="PyrdxlP-dep_Trfase_major"/>
</dbReference>
<dbReference type="InterPro" id="IPR020578">
    <property type="entry name" value="Aminotrans_V_PyrdxlP_BS"/>
</dbReference>
<dbReference type="AlphaFoldDB" id="A0A974XEF6"/>
<dbReference type="CDD" id="cd00611">
    <property type="entry name" value="PSAT_like"/>
    <property type="match status" value="1"/>
</dbReference>
<protein>
    <recommendedName>
        <fullName evidence="11">Phosphoserine aminotransferase</fullName>
        <ecNumber evidence="11">2.6.1.52</ecNumber>
    </recommendedName>
    <alternativeName>
        <fullName evidence="11">Phosphohydroxythreonine aminotransferase</fullName>
        <shortName evidence="11">PSAT</shortName>
    </alternativeName>
</protein>
<evidence type="ECO:0000256" key="11">
    <source>
        <dbReference type="HAMAP-Rule" id="MF_00160"/>
    </source>
</evidence>
<dbReference type="InterPro" id="IPR015424">
    <property type="entry name" value="PyrdxlP-dep_Trfase"/>
</dbReference>
<keyword evidence="5 11" id="KW-0028">Amino-acid biosynthesis</keyword>
<dbReference type="EC" id="2.6.1.52" evidence="11"/>
<organism evidence="14 15">
    <name type="scientific">Alkalibacter rhizosphaerae</name>
    <dbReference type="NCBI Taxonomy" id="2815577"/>
    <lineage>
        <taxon>Bacteria</taxon>
        <taxon>Bacillati</taxon>
        <taxon>Bacillota</taxon>
        <taxon>Clostridia</taxon>
        <taxon>Eubacteriales</taxon>
        <taxon>Eubacteriaceae</taxon>
        <taxon>Alkalibacter</taxon>
    </lineage>
</organism>
<comment type="similarity">
    <text evidence="3 11">Belongs to the class-V pyridoxal-phosphate-dependent aminotransferase family. SerC subfamily.</text>
</comment>
<evidence type="ECO:0000256" key="8">
    <source>
        <dbReference type="ARBA" id="ARBA00023299"/>
    </source>
</evidence>
<comment type="subcellular location">
    <subcellularLocation>
        <location evidence="11">Cytoplasm</location>
    </subcellularLocation>
</comment>
<dbReference type="Proteomes" id="UP000663499">
    <property type="component" value="Chromosome"/>
</dbReference>
<keyword evidence="4 11" id="KW-0032">Aminotransferase</keyword>
<comment type="function">
    <text evidence="1 11">Catalyzes the reversible conversion of 3-phosphohydroxypyruvate to phosphoserine and of 3-hydroxy-2-oxo-4-phosphonooxybutanoate to phosphohydroxythreonine.</text>
</comment>
<accession>A0A974XEF6</accession>
<comment type="caution">
    <text evidence="11">Lacks conserved residue(s) required for the propagation of feature annotation.</text>
</comment>
<evidence type="ECO:0000256" key="6">
    <source>
        <dbReference type="ARBA" id="ARBA00022679"/>
    </source>
</evidence>
<sequence>MNQRVYNFSAGPSALPESVLMEASKDMLNYKGSGMSVMEMSHRSKVFEEIIQEAESLFRDLLGIHDRYKVLFLQGGASTQFSMIPMNLMTKTGKADYVDTGSWASKAIKEAKRYGNVNVLASSKDKTYSYIPELDPASFTKDADYFHITVNNTIYGTRFAPDLLPDTNGVPLVGDMSSNILSEVYDINKFGLIYAGAQKNMGPSGLTMVAIREDLVGQAMDLTPTMLNYKIHVDADSLYNTPPCYSIYIAMLIFRWLKNQGGVEAMEKTNKEKAALLYNYLDESSLFKATVEEKDRSLMNIPFVTGNDELDGAFVKESTAKGLVNLKGHRSVGGMRASIYNAMTMEGVETLVAFMKEFEAKNK</sequence>
<dbReference type="SUPFAM" id="SSF53383">
    <property type="entry name" value="PLP-dependent transferases"/>
    <property type="match status" value="1"/>
</dbReference>
<evidence type="ECO:0000256" key="7">
    <source>
        <dbReference type="ARBA" id="ARBA00022898"/>
    </source>
</evidence>
<dbReference type="InterPro" id="IPR000192">
    <property type="entry name" value="Aminotrans_V_dom"/>
</dbReference>
<dbReference type="Gene3D" id="3.90.1150.10">
    <property type="entry name" value="Aspartate Aminotransferase, domain 1"/>
    <property type="match status" value="1"/>
</dbReference>
<dbReference type="RefSeq" id="WP_207299523.1">
    <property type="nucleotide sequence ID" value="NZ_CP071444.1"/>
</dbReference>
<feature type="modified residue" description="N6-(pyridoxal phosphate)lysine" evidence="11">
    <location>
        <position position="199"/>
    </location>
</feature>
<keyword evidence="7 11" id="KW-0663">Pyridoxal phosphate</keyword>
<proteinExistence type="inferred from homology"/>
<evidence type="ECO:0000256" key="10">
    <source>
        <dbReference type="ARBA" id="ARBA00049007"/>
    </source>
</evidence>
<evidence type="ECO:0000256" key="3">
    <source>
        <dbReference type="ARBA" id="ARBA00006904"/>
    </source>
</evidence>
<gene>
    <name evidence="11 14" type="primary">serC</name>
    <name evidence="14" type="ORF">J0B03_10315</name>
</gene>
<dbReference type="GO" id="GO:0006564">
    <property type="term" value="P:L-serine biosynthetic process"/>
    <property type="evidence" value="ECO:0007669"/>
    <property type="project" value="UniProtKB-UniRule"/>
</dbReference>
<comment type="catalytic activity">
    <reaction evidence="10 11 12">
        <text>O-phospho-L-serine + 2-oxoglutarate = 3-phosphooxypyruvate + L-glutamate</text>
        <dbReference type="Rhea" id="RHEA:14329"/>
        <dbReference type="ChEBI" id="CHEBI:16810"/>
        <dbReference type="ChEBI" id="CHEBI:18110"/>
        <dbReference type="ChEBI" id="CHEBI:29985"/>
        <dbReference type="ChEBI" id="CHEBI:57524"/>
        <dbReference type="EC" id="2.6.1.52"/>
    </reaction>
</comment>
<comment type="pathway">
    <text evidence="2 11 12">Amino-acid biosynthesis; L-serine biosynthesis; L-serine from 3-phospho-D-glycerate: step 2/3.</text>
</comment>
<evidence type="ECO:0000256" key="5">
    <source>
        <dbReference type="ARBA" id="ARBA00022605"/>
    </source>
</evidence>
<evidence type="ECO:0000313" key="14">
    <source>
        <dbReference type="EMBL" id="QSX08181.1"/>
    </source>
</evidence>
<dbReference type="FunFam" id="3.40.640.10:FF:000010">
    <property type="entry name" value="Phosphoserine aminotransferase"/>
    <property type="match status" value="1"/>
</dbReference>
<dbReference type="InterPro" id="IPR015422">
    <property type="entry name" value="PyrdxlP-dep_Trfase_small"/>
</dbReference>